<gene>
    <name evidence="7" type="ORF">SS1G_03911</name>
</gene>
<evidence type="ECO:0000256" key="4">
    <source>
        <dbReference type="ARBA" id="ARBA00023136"/>
    </source>
</evidence>
<dbReference type="GO" id="GO:0015140">
    <property type="term" value="F:malate transmembrane transporter activity"/>
    <property type="evidence" value="ECO:0007669"/>
    <property type="project" value="InterPro"/>
</dbReference>
<dbReference type="InterPro" id="IPR038665">
    <property type="entry name" value="Voltage-dep_anion_channel_sf"/>
</dbReference>
<evidence type="ECO:0000313" key="7">
    <source>
        <dbReference type="EMBL" id="EDO01436.1"/>
    </source>
</evidence>
<feature type="compositionally biased region" description="Basic and acidic residues" evidence="5">
    <location>
        <begin position="15"/>
        <end position="31"/>
    </location>
</feature>
<sequence length="217" mass="24243">MSSALPLPRLMNDTAHTDSHESQISYSKDDSSANDSIYRHRWQRSDIENGYADANGRGNINTNNNSDNRGSAGSESLVVKDDHGVGEVDQQPDTREKAAAKCRNDPCNNVPIWHSQDRSVVPNYHAFRFSRTQNSFVFPNTALATATIQIGKAFGSNVIRIIGTVISVILVVVWLGVLSMIIRALFLKRLLMPDQLDGAASQRKKWMTKFKKVKERK</sequence>
<evidence type="ECO:0000313" key="8">
    <source>
        <dbReference type="Proteomes" id="UP000001312"/>
    </source>
</evidence>
<keyword evidence="4 6" id="KW-0472">Membrane</keyword>
<dbReference type="InterPro" id="IPR030185">
    <property type="entry name" value="Mae1"/>
</dbReference>
<dbReference type="GeneID" id="5491610"/>
<dbReference type="Gene3D" id="1.50.10.150">
    <property type="entry name" value="Voltage-dependent anion channel"/>
    <property type="match status" value="1"/>
</dbReference>
<dbReference type="Proteomes" id="UP000001312">
    <property type="component" value="Unassembled WGS sequence"/>
</dbReference>
<name>A7EF20_SCLS1</name>
<keyword evidence="2 6" id="KW-0812">Transmembrane</keyword>
<evidence type="ECO:0000256" key="6">
    <source>
        <dbReference type="SAM" id="Phobius"/>
    </source>
</evidence>
<reference evidence="8" key="1">
    <citation type="journal article" date="2011" name="PLoS Genet.">
        <title>Genomic analysis of the necrotrophic fungal pathogens Sclerotinia sclerotiorum and Botrytis cinerea.</title>
        <authorList>
            <person name="Amselem J."/>
            <person name="Cuomo C.A."/>
            <person name="van Kan J.A."/>
            <person name="Viaud M."/>
            <person name="Benito E.P."/>
            <person name="Couloux A."/>
            <person name="Coutinho P.M."/>
            <person name="de Vries R.P."/>
            <person name="Dyer P.S."/>
            <person name="Fillinger S."/>
            <person name="Fournier E."/>
            <person name="Gout L."/>
            <person name="Hahn M."/>
            <person name="Kohn L."/>
            <person name="Lapalu N."/>
            <person name="Plummer K.M."/>
            <person name="Pradier J.M."/>
            <person name="Quevillon E."/>
            <person name="Sharon A."/>
            <person name="Simon A."/>
            <person name="ten Have A."/>
            <person name="Tudzynski B."/>
            <person name="Tudzynski P."/>
            <person name="Wincker P."/>
            <person name="Andrew M."/>
            <person name="Anthouard V."/>
            <person name="Beever R.E."/>
            <person name="Beffa R."/>
            <person name="Benoit I."/>
            <person name="Bouzid O."/>
            <person name="Brault B."/>
            <person name="Chen Z."/>
            <person name="Choquer M."/>
            <person name="Collemare J."/>
            <person name="Cotton P."/>
            <person name="Danchin E.G."/>
            <person name="Da Silva C."/>
            <person name="Gautier A."/>
            <person name="Giraud C."/>
            <person name="Giraud T."/>
            <person name="Gonzalez C."/>
            <person name="Grossetete S."/>
            <person name="Guldener U."/>
            <person name="Henrissat B."/>
            <person name="Howlett B.J."/>
            <person name="Kodira C."/>
            <person name="Kretschmer M."/>
            <person name="Lappartient A."/>
            <person name="Leroch M."/>
            <person name="Levis C."/>
            <person name="Mauceli E."/>
            <person name="Neuveglise C."/>
            <person name="Oeser B."/>
            <person name="Pearson M."/>
            <person name="Poulain J."/>
            <person name="Poussereau N."/>
            <person name="Quesneville H."/>
            <person name="Rascle C."/>
            <person name="Schumacher J."/>
            <person name="Segurens B."/>
            <person name="Sexton A."/>
            <person name="Silva E."/>
            <person name="Sirven C."/>
            <person name="Soanes D.M."/>
            <person name="Talbot N.J."/>
            <person name="Templeton M."/>
            <person name="Yandava C."/>
            <person name="Yarden O."/>
            <person name="Zeng Q."/>
            <person name="Rollins J.A."/>
            <person name="Lebrun M.H."/>
            <person name="Dickman M."/>
        </authorList>
    </citation>
    <scope>NUCLEOTIDE SEQUENCE [LARGE SCALE GENOMIC DNA]</scope>
    <source>
        <strain evidence="8">ATCC 18683 / 1980 / Ss-1</strain>
    </source>
</reference>
<feature type="region of interest" description="Disordered" evidence="5">
    <location>
        <begin position="49"/>
        <end position="75"/>
    </location>
</feature>
<protein>
    <submittedName>
        <fullName evidence="7">Uncharacterized protein</fullName>
    </submittedName>
</protein>
<dbReference type="Pfam" id="PF03595">
    <property type="entry name" value="SLAC1"/>
    <property type="match status" value="1"/>
</dbReference>
<evidence type="ECO:0000256" key="2">
    <source>
        <dbReference type="ARBA" id="ARBA00022692"/>
    </source>
</evidence>
<dbReference type="HOGENOM" id="CLU_1272932_0_0_1"/>
<dbReference type="InParanoid" id="A7EF20"/>
<feature type="region of interest" description="Disordered" evidence="5">
    <location>
        <begin position="1"/>
        <end position="33"/>
    </location>
</feature>
<dbReference type="KEGG" id="ssl:SS1G_03911"/>
<evidence type="ECO:0000256" key="5">
    <source>
        <dbReference type="SAM" id="MobiDB-lite"/>
    </source>
</evidence>
<proteinExistence type="predicted"/>
<feature type="compositionally biased region" description="Low complexity" evidence="5">
    <location>
        <begin position="53"/>
        <end position="72"/>
    </location>
</feature>
<dbReference type="PANTHER" id="PTHR31162:SF3">
    <property type="entry name" value="TRANSPORTER_MALIC ACID TRANSPORT PROTEIN, PUTATIVE-RELATED"/>
    <property type="match status" value="1"/>
</dbReference>
<dbReference type="RefSeq" id="XP_001595821.1">
    <property type="nucleotide sequence ID" value="XM_001595771.1"/>
</dbReference>
<accession>A7EF20</accession>
<keyword evidence="3 6" id="KW-1133">Transmembrane helix</keyword>
<comment type="subcellular location">
    <subcellularLocation>
        <location evidence="1">Membrane</location>
        <topology evidence="1">Multi-pass membrane protein</topology>
    </subcellularLocation>
</comment>
<evidence type="ECO:0000256" key="1">
    <source>
        <dbReference type="ARBA" id="ARBA00004141"/>
    </source>
</evidence>
<dbReference type="EMBL" id="CH476624">
    <property type="protein sequence ID" value="EDO01436.1"/>
    <property type="molecule type" value="Genomic_DNA"/>
</dbReference>
<evidence type="ECO:0000256" key="3">
    <source>
        <dbReference type="ARBA" id="ARBA00022989"/>
    </source>
</evidence>
<dbReference type="PANTHER" id="PTHR31162">
    <property type="entry name" value="MALIC ACID TRANSPORT PROTEIN-RELATED"/>
    <property type="match status" value="1"/>
</dbReference>
<keyword evidence="8" id="KW-1185">Reference proteome</keyword>
<organism evidence="7 8">
    <name type="scientific">Sclerotinia sclerotiorum (strain ATCC 18683 / 1980 / Ss-1)</name>
    <name type="common">White mold</name>
    <name type="synonym">Whetzelinia sclerotiorum</name>
    <dbReference type="NCBI Taxonomy" id="665079"/>
    <lineage>
        <taxon>Eukaryota</taxon>
        <taxon>Fungi</taxon>
        <taxon>Dikarya</taxon>
        <taxon>Ascomycota</taxon>
        <taxon>Pezizomycotina</taxon>
        <taxon>Leotiomycetes</taxon>
        <taxon>Helotiales</taxon>
        <taxon>Sclerotiniaceae</taxon>
        <taxon>Sclerotinia</taxon>
    </lineage>
</organism>
<dbReference type="AlphaFoldDB" id="A7EF20"/>
<dbReference type="InterPro" id="IPR004695">
    <property type="entry name" value="SLAC1/Mae1/Ssu1/TehA"/>
</dbReference>
<dbReference type="GO" id="GO:0016020">
    <property type="term" value="C:membrane"/>
    <property type="evidence" value="ECO:0007669"/>
    <property type="project" value="UniProtKB-SubCell"/>
</dbReference>
<feature type="transmembrane region" description="Helical" evidence="6">
    <location>
        <begin position="161"/>
        <end position="186"/>
    </location>
</feature>